<proteinExistence type="predicted"/>
<evidence type="ECO:0000313" key="2">
    <source>
        <dbReference type="Proteomes" id="UP001196413"/>
    </source>
</evidence>
<accession>A0AAD5MQC7</accession>
<protein>
    <submittedName>
        <fullName evidence="1">Uncharacterized protein</fullName>
    </submittedName>
</protein>
<dbReference type="Proteomes" id="UP001196413">
    <property type="component" value="Unassembled WGS sequence"/>
</dbReference>
<keyword evidence="2" id="KW-1185">Reference proteome</keyword>
<dbReference type="EMBL" id="JAHQIW010001308">
    <property type="protein sequence ID" value="KAJ1352141.1"/>
    <property type="molecule type" value="Genomic_DNA"/>
</dbReference>
<name>A0AAD5MQC7_PARTN</name>
<comment type="caution">
    <text evidence="1">The sequence shown here is derived from an EMBL/GenBank/DDBJ whole genome shotgun (WGS) entry which is preliminary data.</text>
</comment>
<sequence length="58" mass="6649">MLEPPHQKVDSTHFGEMEVNFGITSPYSPNTVPSDYPLFRALKHPYREKEPKTTTSSK</sequence>
<reference evidence="1" key="1">
    <citation type="submission" date="2021-06" db="EMBL/GenBank/DDBJ databases">
        <title>Parelaphostrongylus tenuis whole genome reference sequence.</title>
        <authorList>
            <person name="Garwood T.J."/>
            <person name="Larsen P.A."/>
            <person name="Fountain-Jones N.M."/>
            <person name="Garbe J.R."/>
            <person name="Macchietto M.G."/>
            <person name="Kania S.A."/>
            <person name="Gerhold R.W."/>
            <person name="Richards J.E."/>
            <person name="Wolf T.M."/>
        </authorList>
    </citation>
    <scope>NUCLEOTIDE SEQUENCE</scope>
    <source>
        <strain evidence="1">MNPRO001-30</strain>
        <tissue evidence="1">Meninges</tissue>
    </source>
</reference>
<dbReference type="AlphaFoldDB" id="A0AAD5MQC7"/>
<organism evidence="1 2">
    <name type="scientific">Parelaphostrongylus tenuis</name>
    <name type="common">Meningeal worm</name>
    <dbReference type="NCBI Taxonomy" id="148309"/>
    <lineage>
        <taxon>Eukaryota</taxon>
        <taxon>Metazoa</taxon>
        <taxon>Ecdysozoa</taxon>
        <taxon>Nematoda</taxon>
        <taxon>Chromadorea</taxon>
        <taxon>Rhabditida</taxon>
        <taxon>Rhabditina</taxon>
        <taxon>Rhabditomorpha</taxon>
        <taxon>Strongyloidea</taxon>
        <taxon>Metastrongylidae</taxon>
        <taxon>Parelaphostrongylus</taxon>
    </lineage>
</organism>
<evidence type="ECO:0000313" key="1">
    <source>
        <dbReference type="EMBL" id="KAJ1352141.1"/>
    </source>
</evidence>
<gene>
    <name evidence="1" type="ORF">KIN20_008341</name>
</gene>